<dbReference type="AlphaFoldDB" id="A0AAJ6CPC5"/>
<feature type="transmembrane region" description="Helical" evidence="1">
    <location>
        <begin position="233"/>
        <end position="258"/>
    </location>
</feature>
<feature type="transmembrane region" description="Helical" evidence="1">
    <location>
        <begin position="20"/>
        <end position="42"/>
    </location>
</feature>
<evidence type="ECO:0000313" key="2">
    <source>
        <dbReference type="EMBL" id="WFD17393.1"/>
    </source>
</evidence>
<evidence type="ECO:0000313" key="3">
    <source>
        <dbReference type="Proteomes" id="UP001217582"/>
    </source>
</evidence>
<keyword evidence="3" id="KW-1185">Reference proteome</keyword>
<reference evidence="2 3" key="1">
    <citation type="submission" date="2023-03" db="EMBL/GenBank/DDBJ databases">
        <title>Mating type loci evolution in Malassezia.</title>
        <authorList>
            <person name="Coelho M.A."/>
        </authorList>
    </citation>
    <scope>NUCLEOTIDE SEQUENCE [LARGE SCALE GENOMIC DNA]</scope>
    <source>
        <strain evidence="2 3">CBS 13387</strain>
    </source>
</reference>
<evidence type="ECO:0000256" key="1">
    <source>
        <dbReference type="SAM" id="Phobius"/>
    </source>
</evidence>
<accession>A0AAJ6CPC5</accession>
<feature type="transmembrane region" description="Helical" evidence="1">
    <location>
        <begin position="49"/>
        <end position="68"/>
    </location>
</feature>
<proteinExistence type="predicted"/>
<name>A0AAJ6CPC5_9BASI</name>
<organism evidence="2 3">
    <name type="scientific">Malassezia arunalokei</name>
    <dbReference type="NCBI Taxonomy" id="1514897"/>
    <lineage>
        <taxon>Eukaryota</taxon>
        <taxon>Fungi</taxon>
        <taxon>Dikarya</taxon>
        <taxon>Basidiomycota</taxon>
        <taxon>Ustilaginomycotina</taxon>
        <taxon>Malasseziomycetes</taxon>
        <taxon>Malasseziales</taxon>
        <taxon>Malasseziaceae</taxon>
        <taxon>Malassezia</taxon>
    </lineage>
</organism>
<feature type="transmembrane region" description="Helical" evidence="1">
    <location>
        <begin position="139"/>
        <end position="157"/>
    </location>
</feature>
<keyword evidence="1" id="KW-0472">Membrane</keyword>
<sequence length="285" mass="31815">MPAPPAWDPDVALQWPPPYHALIGTYACVFAGTTGVLLLYAIARRPRACYAYATGVSALCAAAMYVRYARPERFYIARLLDLWLAEATLGMCMRLLDALMALVAQTDRGAWPHRPAWQSYMRVSHIAWACSGLTVRSRLLYSLMYLLVCLQWGLYATTLHRLRRALPVSGCAPAPTPTTASRMAASLLRLPRLHKVSPHTLVYLHDLLGSAVVLCVQLMFLVIYTYAEELRDFHAWIVHTTRLFSLVFLGLLMAPGLVPRFSASSYRTPRPHAAAARAPRYPTCP</sequence>
<keyword evidence="1" id="KW-0812">Transmembrane</keyword>
<dbReference type="Proteomes" id="UP001217582">
    <property type="component" value="Chromosome 7"/>
</dbReference>
<gene>
    <name evidence="2" type="ORF">MARU1_003445</name>
</gene>
<protein>
    <submittedName>
        <fullName evidence="2">Uncharacterized protein</fullName>
    </submittedName>
</protein>
<dbReference type="EMBL" id="CP119922">
    <property type="protein sequence ID" value="WFD17393.1"/>
    <property type="molecule type" value="Genomic_DNA"/>
</dbReference>
<keyword evidence="1" id="KW-1133">Transmembrane helix</keyword>
<feature type="transmembrane region" description="Helical" evidence="1">
    <location>
        <begin position="201"/>
        <end position="227"/>
    </location>
</feature>